<dbReference type="Proteomes" id="UP000576082">
    <property type="component" value="Unassembled WGS sequence"/>
</dbReference>
<keyword evidence="2" id="KW-0560">Oxidoreductase</keyword>
<organism evidence="4 5">
    <name type="scientific">Flammeovirga aprica JL-4</name>
    <dbReference type="NCBI Taxonomy" id="694437"/>
    <lineage>
        <taxon>Bacteria</taxon>
        <taxon>Pseudomonadati</taxon>
        <taxon>Bacteroidota</taxon>
        <taxon>Cytophagia</taxon>
        <taxon>Cytophagales</taxon>
        <taxon>Flammeovirgaceae</taxon>
        <taxon>Flammeovirga</taxon>
    </lineage>
</organism>
<dbReference type="SUPFAM" id="SSF50129">
    <property type="entry name" value="GroES-like"/>
    <property type="match status" value="1"/>
</dbReference>
<dbReference type="PROSITE" id="PS01162">
    <property type="entry name" value="QOR_ZETA_CRYSTAL"/>
    <property type="match status" value="1"/>
</dbReference>
<evidence type="ECO:0000256" key="1">
    <source>
        <dbReference type="ARBA" id="ARBA00022857"/>
    </source>
</evidence>
<dbReference type="SUPFAM" id="SSF51735">
    <property type="entry name" value="NAD(P)-binding Rossmann-fold domains"/>
    <property type="match status" value="1"/>
</dbReference>
<accession>A0A7X9S0R6</accession>
<evidence type="ECO:0000313" key="4">
    <source>
        <dbReference type="EMBL" id="NME72129.1"/>
    </source>
</evidence>
<dbReference type="InterPro" id="IPR020843">
    <property type="entry name" value="ER"/>
</dbReference>
<dbReference type="InterPro" id="IPR013154">
    <property type="entry name" value="ADH-like_N"/>
</dbReference>
<dbReference type="AlphaFoldDB" id="A0A7X9S0R6"/>
<name>A0A7X9S0R6_9BACT</name>
<dbReference type="SMART" id="SM00829">
    <property type="entry name" value="PKS_ER"/>
    <property type="match status" value="1"/>
</dbReference>
<evidence type="ECO:0000256" key="2">
    <source>
        <dbReference type="ARBA" id="ARBA00023002"/>
    </source>
</evidence>
<keyword evidence="5" id="KW-1185">Reference proteome</keyword>
<evidence type="ECO:0000313" key="5">
    <source>
        <dbReference type="Proteomes" id="UP000576082"/>
    </source>
</evidence>
<dbReference type="RefSeq" id="WP_169660323.1">
    <property type="nucleotide sequence ID" value="NZ_JABANE010000136.1"/>
</dbReference>
<dbReference type="InterPro" id="IPR011032">
    <property type="entry name" value="GroES-like_sf"/>
</dbReference>
<dbReference type="InterPro" id="IPR002364">
    <property type="entry name" value="Quin_OxRdtase/zeta-crystal_CS"/>
</dbReference>
<dbReference type="InterPro" id="IPR036291">
    <property type="entry name" value="NAD(P)-bd_dom_sf"/>
</dbReference>
<protein>
    <submittedName>
        <fullName evidence="4">Zinc-binding dehydrogenase</fullName>
    </submittedName>
</protein>
<dbReference type="GO" id="GO:0008270">
    <property type="term" value="F:zinc ion binding"/>
    <property type="evidence" value="ECO:0007669"/>
    <property type="project" value="InterPro"/>
</dbReference>
<dbReference type="EMBL" id="JABANE010000136">
    <property type="protein sequence ID" value="NME72129.1"/>
    <property type="molecule type" value="Genomic_DNA"/>
</dbReference>
<dbReference type="InterPro" id="IPR013149">
    <property type="entry name" value="ADH-like_C"/>
</dbReference>
<dbReference type="PANTHER" id="PTHR48106">
    <property type="entry name" value="QUINONE OXIDOREDUCTASE PIG3-RELATED"/>
    <property type="match status" value="1"/>
</dbReference>
<keyword evidence="1" id="KW-0521">NADP</keyword>
<dbReference type="GO" id="GO:0070402">
    <property type="term" value="F:NADPH binding"/>
    <property type="evidence" value="ECO:0007669"/>
    <property type="project" value="TreeGrafter"/>
</dbReference>
<sequence>MKAVTFHPSTDTFQLEDIKIPEPGKDEVRVKVQACGINPVDAKVVNWKGMVGDAMNDDWVVGLDVVGVIDEIGEEVEGWNIGDEVFYHGNMTRPHGGLAEYAIHKVNTLLDKPKELPLLDAAASPCAGWTAWRAIVEKLKVNDDDTLLIIGGSGGVGSYAVQIAKNICGCKEILAVASYRNEEYVKSLGADHVICYDKVDVLEEVKRLTNGEGVTKSFDTIGDDNDILAANALGFNGQMLELVRVVRPDKYENVFMKNLTFHQLALGASHEHGNTGQKAIIDAGIGLTVALVNGKVKSPKLMTVDFEGAIDTLNNILKKKVVGKVVLTLG</sequence>
<dbReference type="GO" id="GO:0016651">
    <property type="term" value="F:oxidoreductase activity, acting on NAD(P)H"/>
    <property type="evidence" value="ECO:0007669"/>
    <property type="project" value="TreeGrafter"/>
</dbReference>
<gene>
    <name evidence="4" type="ORF">HHU12_29475</name>
</gene>
<feature type="domain" description="Enoyl reductase (ER)" evidence="3">
    <location>
        <begin position="9"/>
        <end position="327"/>
    </location>
</feature>
<proteinExistence type="predicted"/>
<dbReference type="Gene3D" id="3.40.50.720">
    <property type="entry name" value="NAD(P)-binding Rossmann-like Domain"/>
    <property type="match status" value="1"/>
</dbReference>
<reference evidence="4 5" key="1">
    <citation type="submission" date="2020-04" db="EMBL/GenBank/DDBJ databases">
        <title>Flammeovirga sp. SR4, a novel species isolated from seawater.</title>
        <authorList>
            <person name="Wang X."/>
        </authorList>
    </citation>
    <scope>NUCLEOTIDE SEQUENCE [LARGE SCALE GENOMIC DNA]</scope>
    <source>
        <strain evidence="4 5">ATCC 23126</strain>
    </source>
</reference>
<evidence type="ECO:0000259" key="3">
    <source>
        <dbReference type="SMART" id="SM00829"/>
    </source>
</evidence>
<comment type="caution">
    <text evidence="4">The sequence shown here is derived from an EMBL/GenBank/DDBJ whole genome shotgun (WGS) entry which is preliminary data.</text>
</comment>
<dbReference type="Gene3D" id="3.90.180.10">
    <property type="entry name" value="Medium-chain alcohol dehydrogenases, catalytic domain"/>
    <property type="match status" value="1"/>
</dbReference>
<dbReference type="Pfam" id="PF00107">
    <property type="entry name" value="ADH_zinc_N"/>
    <property type="match status" value="1"/>
</dbReference>
<dbReference type="Pfam" id="PF08240">
    <property type="entry name" value="ADH_N"/>
    <property type="match status" value="1"/>
</dbReference>